<name>A0A0F8V8V5_9ZZZZ</name>
<protein>
    <submittedName>
        <fullName evidence="1">Uncharacterized protein</fullName>
    </submittedName>
</protein>
<sequence length="98" mass="11282">MKLNINDLRVSETKDIDVSRFFPTATEEVFITIRRLSTKIHNDVIAIMTLSGEVKSDVDGDSFSIKNTSWLNEARKLELLNGVVQNELFPFEMEWAVY</sequence>
<organism evidence="1">
    <name type="scientific">marine sediment metagenome</name>
    <dbReference type="NCBI Taxonomy" id="412755"/>
    <lineage>
        <taxon>unclassified sequences</taxon>
        <taxon>metagenomes</taxon>
        <taxon>ecological metagenomes</taxon>
    </lineage>
</organism>
<evidence type="ECO:0000313" key="1">
    <source>
        <dbReference type="EMBL" id="KKK40912.1"/>
    </source>
</evidence>
<accession>A0A0F8V8V5</accession>
<proteinExistence type="predicted"/>
<reference evidence="1" key="1">
    <citation type="journal article" date="2015" name="Nature">
        <title>Complex archaea that bridge the gap between prokaryotes and eukaryotes.</title>
        <authorList>
            <person name="Spang A."/>
            <person name="Saw J.H."/>
            <person name="Jorgensen S.L."/>
            <person name="Zaremba-Niedzwiedzka K."/>
            <person name="Martijn J."/>
            <person name="Lind A.E."/>
            <person name="van Eijk R."/>
            <person name="Schleper C."/>
            <person name="Guy L."/>
            <person name="Ettema T.J."/>
        </authorList>
    </citation>
    <scope>NUCLEOTIDE SEQUENCE</scope>
</reference>
<dbReference type="AlphaFoldDB" id="A0A0F8V8V5"/>
<comment type="caution">
    <text evidence="1">The sequence shown here is derived from an EMBL/GenBank/DDBJ whole genome shotgun (WGS) entry which is preliminary data.</text>
</comment>
<dbReference type="EMBL" id="LAZR01070443">
    <property type="protein sequence ID" value="KKK40912.1"/>
    <property type="molecule type" value="Genomic_DNA"/>
</dbReference>
<gene>
    <name evidence="1" type="ORF">LCGC14_2916820</name>
</gene>